<dbReference type="GO" id="GO:0003676">
    <property type="term" value="F:nucleic acid binding"/>
    <property type="evidence" value="ECO:0007669"/>
    <property type="project" value="InterPro"/>
</dbReference>
<feature type="domain" description="S1 motif" evidence="1">
    <location>
        <begin position="105"/>
        <end position="166"/>
    </location>
</feature>
<dbReference type="PROSITE" id="PS50126">
    <property type="entry name" value="S1"/>
    <property type="match status" value="1"/>
</dbReference>
<dbReference type="EMBL" id="FN554889">
    <property type="protein sequence ID" value="CBG67568.1"/>
    <property type="molecule type" value="Genomic_DNA"/>
</dbReference>
<dbReference type="AlphaFoldDB" id="C9ZGC7"/>
<evidence type="ECO:0000313" key="2">
    <source>
        <dbReference type="EMBL" id="CBG67568.1"/>
    </source>
</evidence>
<dbReference type="SUPFAM" id="SSF50249">
    <property type="entry name" value="Nucleic acid-binding proteins"/>
    <property type="match status" value="1"/>
</dbReference>
<dbReference type="RefSeq" id="WP_012998305.1">
    <property type="nucleotide sequence ID" value="NC_013929.1"/>
</dbReference>
<evidence type="ECO:0000313" key="3">
    <source>
        <dbReference type="Proteomes" id="UP000001444"/>
    </source>
</evidence>
<dbReference type="GeneID" id="24311453"/>
<dbReference type="KEGG" id="scb:SCAB_3591"/>
<keyword evidence="3" id="KW-1185">Reference proteome</keyword>
<dbReference type="eggNOG" id="COG0539">
    <property type="taxonomic scope" value="Bacteria"/>
</dbReference>
<protein>
    <recommendedName>
        <fullName evidence="1">S1 motif domain-containing protein</fullName>
    </recommendedName>
</protein>
<reference evidence="2 3" key="1">
    <citation type="journal article" date="2010" name="Mol. Plant Microbe Interact.">
        <title>Streptomyces scabies 87-22 contains a coronafacic acid-like biosynthetic cluster that contributes to plant-microbe interactions.</title>
        <authorList>
            <person name="Bignell D.R."/>
            <person name="Seipke R.F."/>
            <person name="Huguet-Tapia J.C."/>
            <person name="Chambers A.H."/>
            <person name="Parry R.J."/>
            <person name="Loria R."/>
        </authorList>
    </citation>
    <scope>NUCLEOTIDE SEQUENCE [LARGE SCALE GENOMIC DNA]</scope>
    <source>
        <strain evidence="2 3">87.22</strain>
    </source>
</reference>
<dbReference type="InterPro" id="IPR012340">
    <property type="entry name" value="NA-bd_OB-fold"/>
</dbReference>
<name>C9ZGC7_STRSW</name>
<dbReference type="HOGENOM" id="CLU_1524339_0_0_11"/>
<dbReference type="InterPro" id="IPR003029">
    <property type="entry name" value="S1_domain"/>
</dbReference>
<dbReference type="SMART" id="SM00316">
    <property type="entry name" value="S1"/>
    <property type="match status" value="1"/>
</dbReference>
<dbReference type="Gene3D" id="2.40.50.140">
    <property type="entry name" value="Nucleic acid-binding proteins"/>
    <property type="match status" value="1"/>
</dbReference>
<organism evidence="2 3">
    <name type="scientific">Streptomyces scabiei (strain 87.22)</name>
    <dbReference type="NCBI Taxonomy" id="680198"/>
    <lineage>
        <taxon>Bacteria</taxon>
        <taxon>Bacillati</taxon>
        <taxon>Actinomycetota</taxon>
        <taxon>Actinomycetes</taxon>
        <taxon>Kitasatosporales</taxon>
        <taxon>Streptomycetaceae</taxon>
        <taxon>Streptomyces</taxon>
    </lineage>
</organism>
<evidence type="ECO:0000259" key="1">
    <source>
        <dbReference type="PROSITE" id="PS50126"/>
    </source>
</evidence>
<dbReference type="STRING" id="680198.SCAB_3591"/>
<gene>
    <name evidence="2" type="ordered locus">SCAB_3591</name>
</gene>
<accession>C9ZGC7</accession>
<proteinExistence type="predicted"/>
<dbReference type="Proteomes" id="UP000001444">
    <property type="component" value="Chromosome"/>
</dbReference>
<sequence>MWPDLSTDVAAVLASLPEEGSIELVLEDAEGRITSTIADDIRFAEQAAESTGALAAAALSLYAGVRQPLFTAVLPDNDGVLRARWRTDPTPSDLHWALLKSLYRGKVVTGTVSGIADRGVTFVDIDGFTARTRPDHLSDTVPVGREVTAEVLEVDMVRERVLLSLTTRRPGPMSGE</sequence>